<feature type="chain" id="PRO_5042314229" evidence="2">
    <location>
        <begin position="26"/>
        <end position="491"/>
    </location>
</feature>
<dbReference type="Pfam" id="PF02321">
    <property type="entry name" value="OEP"/>
    <property type="match status" value="2"/>
</dbReference>
<dbReference type="GO" id="GO:0015562">
    <property type="term" value="F:efflux transmembrane transporter activity"/>
    <property type="evidence" value="ECO:0007669"/>
    <property type="project" value="InterPro"/>
</dbReference>
<organism evidence="3 4">
    <name type="scientific">Janthinobacterium lividum</name>
    <dbReference type="NCBI Taxonomy" id="29581"/>
    <lineage>
        <taxon>Bacteria</taxon>
        <taxon>Pseudomonadati</taxon>
        <taxon>Pseudomonadota</taxon>
        <taxon>Betaproteobacteria</taxon>
        <taxon>Burkholderiales</taxon>
        <taxon>Oxalobacteraceae</taxon>
        <taxon>Janthinobacterium</taxon>
    </lineage>
</organism>
<keyword evidence="2" id="KW-0564">Palmitate</keyword>
<dbReference type="PANTHER" id="PTHR30203">
    <property type="entry name" value="OUTER MEMBRANE CATION EFFLUX PROTEIN"/>
    <property type="match status" value="1"/>
</dbReference>
<feature type="signal peptide" evidence="2">
    <location>
        <begin position="1"/>
        <end position="25"/>
    </location>
</feature>
<dbReference type="InterPro" id="IPR010131">
    <property type="entry name" value="MdtP/NodT-like"/>
</dbReference>
<dbReference type="PANTHER" id="PTHR30203:SF25">
    <property type="entry name" value="OUTER MEMBRANE PROTEIN-RELATED"/>
    <property type="match status" value="1"/>
</dbReference>
<comment type="similarity">
    <text evidence="1 2">Belongs to the outer membrane factor (OMF) (TC 1.B.17) family.</text>
</comment>
<dbReference type="Gene3D" id="2.20.200.10">
    <property type="entry name" value="Outer membrane efflux proteins (OEP)"/>
    <property type="match status" value="1"/>
</dbReference>
<keyword evidence="2" id="KW-0472">Membrane</keyword>
<reference evidence="3 4" key="1">
    <citation type="submission" date="2021-03" db="EMBL/GenBank/DDBJ databases">
        <title>Draft genome sequence of Janthinobacterium sp. strain PLB02 isolated from infected primmorphs (Lubomirskia baicalensis).</title>
        <authorList>
            <person name="Chernogor L.I."/>
            <person name="Belikov S.I."/>
            <person name="Petrushin I.S."/>
        </authorList>
    </citation>
    <scope>NUCLEOTIDE SEQUENCE [LARGE SCALE GENOMIC DNA]</scope>
    <source>
        <strain evidence="3 4">PLB02</strain>
    </source>
</reference>
<dbReference type="AlphaFoldDB" id="A0AAJ4MP62"/>
<sequence>MSLPRLRLPSLLFAASLAAGCTAGADYRRPELPQAAQYLNRAALGARAGADTANAAELRQWWTAFGDPRLTHLVTVALAQNLDLAQAQARVRQARAATGAADAALLPSASLGGQAARAYQSVQTPLGQVLDATPGHDRAGSARELNLQASWELDLFGGLRREREAARADYEASEAGWAATRLAVAAQTADLYLSIQGLQARLDLARRQVDTEAALLELATLLYDKGLVNEPALRQAEASLAQARAVVPGLDTAREVALHALDVILGAAPGTYGDEMAAAGVTARAPRITADGVPGELLRRRPDLIAAERRLVAASARTGAAVAEYYPKLSLGALFGSATSGGALFGSGSGQAAAMLGLRWRLFDFGRIDAQIEASRGREAELLAAYRLAALHAAEDVENACSALLRHEEQAALLAQSVQAFERARAAALAAYEKGVVSRLDVLQADTRLLRAADARAQAQTASARAAVATYRALGGGWQAPQAATEAMAAR</sequence>
<keyword evidence="2" id="KW-0812">Transmembrane</keyword>
<keyword evidence="2" id="KW-0732">Signal</keyword>
<name>A0AAJ4MP62_9BURK</name>
<comment type="subcellular location">
    <subcellularLocation>
        <location evidence="2">Cell membrane</location>
        <topology evidence="2">Lipid-anchor</topology>
    </subcellularLocation>
</comment>
<dbReference type="NCBIfam" id="TIGR01845">
    <property type="entry name" value="outer_NodT"/>
    <property type="match status" value="1"/>
</dbReference>
<dbReference type="RefSeq" id="WP_151095819.1">
    <property type="nucleotide sequence ID" value="NZ_CP071520.1"/>
</dbReference>
<evidence type="ECO:0000256" key="1">
    <source>
        <dbReference type="ARBA" id="ARBA00007613"/>
    </source>
</evidence>
<dbReference type="Proteomes" id="UP000662821">
    <property type="component" value="Chromosome"/>
</dbReference>
<dbReference type="Gene3D" id="1.20.1600.10">
    <property type="entry name" value="Outer membrane efflux proteins (OEP)"/>
    <property type="match status" value="1"/>
</dbReference>
<dbReference type="PROSITE" id="PS51257">
    <property type="entry name" value="PROKAR_LIPOPROTEIN"/>
    <property type="match status" value="1"/>
</dbReference>
<evidence type="ECO:0000313" key="4">
    <source>
        <dbReference type="Proteomes" id="UP000662821"/>
    </source>
</evidence>
<dbReference type="EMBL" id="CP071520">
    <property type="protein sequence ID" value="QSX94470.1"/>
    <property type="molecule type" value="Genomic_DNA"/>
</dbReference>
<dbReference type="GO" id="GO:0005886">
    <property type="term" value="C:plasma membrane"/>
    <property type="evidence" value="ECO:0007669"/>
    <property type="project" value="UniProtKB-SubCell"/>
</dbReference>
<evidence type="ECO:0000313" key="3">
    <source>
        <dbReference type="EMBL" id="QSX94470.1"/>
    </source>
</evidence>
<gene>
    <name evidence="3" type="ORF">J3P46_17195</name>
</gene>
<proteinExistence type="inferred from homology"/>
<keyword evidence="2" id="KW-0449">Lipoprotein</keyword>
<dbReference type="SUPFAM" id="SSF56954">
    <property type="entry name" value="Outer membrane efflux proteins (OEP)"/>
    <property type="match status" value="1"/>
</dbReference>
<protein>
    <submittedName>
        <fullName evidence="3">Efflux transporter outer membrane subunit</fullName>
    </submittedName>
</protein>
<evidence type="ECO:0000256" key="2">
    <source>
        <dbReference type="RuleBase" id="RU362097"/>
    </source>
</evidence>
<keyword evidence="2" id="KW-1134">Transmembrane beta strand</keyword>
<dbReference type="InterPro" id="IPR003423">
    <property type="entry name" value="OMP_efflux"/>
</dbReference>
<accession>A0AAJ4MP62</accession>